<organism evidence="3 4">
    <name type="scientific">Fluviicola chungangensis</name>
    <dbReference type="NCBI Taxonomy" id="2597671"/>
    <lineage>
        <taxon>Bacteria</taxon>
        <taxon>Pseudomonadati</taxon>
        <taxon>Bacteroidota</taxon>
        <taxon>Flavobacteriia</taxon>
        <taxon>Flavobacteriales</taxon>
        <taxon>Crocinitomicaceae</taxon>
        <taxon>Fluviicola</taxon>
    </lineage>
</organism>
<dbReference type="Proteomes" id="UP000316008">
    <property type="component" value="Unassembled WGS sequence"/>
</dbReference>
<dbReference type="SUPFAM" id="SSF52833">
    <property type="entry name" value="Thioredoxin-like"/>
    <property type="match status" value="1"/>
</dbReference>
<dbReference type="AlphaFoldDB" id="A0A556MZY1"/>
<dbReference type="EMBL" id="VLPL01000003">
    <property type="protein sequence ID" value="TSJ45477.1"/>
    <property type="molecule type" value="Genomic_DNA"/>
</dbReference>
<dbReference type="PANTHER" id="PTHR30041">
    <property type="entry name" value="ARSENATE REDUCTASE"/>
    <property type="match status" value="1"/>
</dbReference>
<evidence type="ECO:0000256" key="1">
    <source>
        <dbReference type="ARBA" id="ARBA00007198"/>
    </source>
</evidence>
<sequence length="117" mass="13660">MKTIIYHNNRCSKSREGLCILEDLGADVEIRDYLLVPPTYEELDGLLKLLKAKPLDIIRQKEEIFIEKYAGKTRTRKQWIQAMMKYPILIERPIVVRGDQAIVGRPPILIKELLDKK</sequence>
<dbReference type="PANTHER" id="PTHR30041:SF4">
    <property type="entry name" value="ARSENATE REDUCTASE"/>
    <property type="match status" value="1"/>
</dbReference>
<proteinExistence type="inferred from homology"/>
<evidence type="ECO:0000313" key="3">
    <source>
        <dbReference type="EMBL" id="TSJ45477.1"/>
    </source>
</evidence>
<dbReference type="OrthoDB" id="9808142at2"/>
<name>A0A556MZY1_9FLAO</name>
<dbReference type="InterPro" id="IPR036249">
    <property type="entry name" value="Thioredoxin-like_sf"/>
</dbReference>
<comment type="caution">
    <text evidence="3">The sequence shown here is derived from an EMBL/GenBank/DDBJ whole genome shotgun (WGS) entry which is preliminary data.</text>
</comment>
<dbReference type="PROSITE" id="PS51353">
    <property type="entry name" value="ARSC"/>
    <property type="match status" value="1"/>
</dbReference>
<evidence type="ECO:0000256" key="2">
    <source>
        <dbReference type="PROSITE-ProRule" id="PRU01282"/>
    </source>
</evidence>
<accession>A0A556MZY1</accession>
<gene>
    <name evidence="3" type="ORF">FO442_06900</name>
</gene>
<protein>
    <submittedName>
        <fullName evidence="3">Arsenate reductase (Glutaredoxin)</fullName>
    </submittedName>
</protein>
<keyword evidence="4" id="KW-1185">Reference proteome</keyword>
<evidence type="ECO:0000313" key="4">
    <source>
        <dbReference type="Proteomes" id="UP000316008"/>
    </source>
</evidence>
<dbReference type="InterPro" id="IPR006660">
    <property type="entry name" value="Arsenate_reductase-like"/>
</dbReference>
<reference evidence="3 4" key="1">
    <citation type="submission" date="2019-07" db="EMBL/GenBank/DDBJ databases">
        <authorList>
            <person name="Huq M.A."/>
        </authorList>
    </citation>
    <scope>NUCLEOTIDE SEQUENCE [LARGE SCALE GENOMIC DNA]</scope>
    <source>
        <strain evidence="3 4">MAH-3</strain>
    </source>
</reference>
<dbReference type="Pfam" id="PF03960">
    <property type="entry name" value="ArsC"/>
    <property type="match status" value="1"/>
</dbReference>
<dbReference type="RefSeq" id="WP_144332433.1">
    <property type="nucleotide sequence ID" value="NZ_VLPL01000003.1"/>
</dbReference>
<dbReference type="Gene3D" id="3.40.30.10">
    <property type="entry name" value="Glutaredoxin"/>
    <property type="match status" value="1"/>
</dbReference>
<comment type="similarity">
    <text evidence="1 2">Belongs to the ArsC family.</text>
</comment>